<evidence type="ECO:0000313" key="3">
    <source>
        <dbReference type="Proteomes" id="UP000572817"/>
    </source>
</evidence>
<dbReference type="OrthoDB" id="3852581at2759"/>
<evidence type="ECO:0000313" key="2">
    <source>
        <dbReference type="EMBL" id="KAF4312012.1"/>
    </source>
</evidence>
<keyword evidence="3" id="KW-1185">Reference proteome</keyword>
<dbReference type="Pfam" id="PF00651">
    <property type="entry name" value="BTB"/>
    <property type="match status" value="1"/>
</dbReference>
<reference evidence="2" key="1">
    <citation type="submission" date="2020-04" db="EMBL/GenBank/DDBJ databases">
        <title>Genome Assembly and Annotation of Botryosphaeria dothidea sdau 11-99, a Latent Pathogen of Apple Fruit Ring Rot in China.</title>
        <authorList>
            <person name="Yu C."/>
            <person name="Diao Y."/>
            <person name="Lu Q."/>
            <person name="Zhao J."/>
            <person name="Cui S."/>
            <person name="Peng C."/>
            <person name="He B."/>
            <person name="Liu H."/>
        </authorList>
    </citation>
    <scope>NUCLEOTIDE SEQUENCE [LARGE SCALE GENOMIC DNA]</scope>
    <source>
        <strain evidence="2">Sdau11-99</strain>
    </source>
</reference>
<dbReference type="PROSITE" id="PS50097">
    <property type="entry name" value="BTB"/>
    <property type="match status" value="1"/>
</dbReference>
<proteinExistence type="predicted"/>
<gene>
    <name evidence="2" type="ORF">GTA08_BOTSDO12365</name>
</gene>
<comment type="caution">
    <text evidence="2">The sequence shown here is derived from an EMBL/GenBank/DDBJ whole genome shotgun (WGS) entry which is preliminary data.</text>
</comment>
<organism evidence="2 3">
    <name type="scientific">Botryosphaeria dothidea</name>
    <dbReference type="NCBI Taxonomy" id="55169"/>
    <lineage>
        <taxon>Eukaryota</taxon>
        <taxon>Fungi</taxon>
        <taxon>Dikarya</taxon>
        <taxon>Ascomycota</taxon>
        <taxon>Pezizomycotina</taxon>
        <taxon>Dothideomycetes</taxon>
        <taxon>Dothideomycetes incertae sedis</taxon>
        <taxon>Botryosphaeriales</taxon>
        <taxon>Botryosphaeriaceae</taxon>
        <taxon>Botryosphaeria</taxon>
    </lineage>
</organism>
<dbReference type="InterPro" id="IPR000210">
    <property type="entry name" value="BTB/POZ_dom"/>
</dbReference>
<protein>
    <recommendedName>
        <fullName evidence="1">BTB domain-containing protein</fullName>
    </recommendedName>
</protein>
<name>A0A8H4NEB3_9PEZI</name>
<dbReference type="Gene3D" id="3.30.710.10">
    <property type="entry name" value="Potassium Channel Kv1.1, Chain A"/>
    <property type="match status" value="1"/>
</dbReference>
<sequence>MPPINMALPGFVRGIKSDFHTGEYSDMRLIDRNGKVYNVHKLVLCHQSPWFQNAMKEGRFKVNFTPEMLKNFGAY</sequence>
<accession>A0A8H4NEB3</accession>
<evidence type="ECO:0000259" key="1">
    <source>
        <dbReference type="PROSITE" id="PS50097"/>
    </source>
</evidence>
<dbReference type="AlphaFoldDB" id="A0A8H4NEB3"/>
<dbReference type="EMBL" id="WWBZ02000007">
    <property type="protein sequence ID" value="KAF4312012.1"/>
    <property type="molecule type" value="Genomic_DNA"/>
</dbReference>
<feature type="domain" description="BTB" evidence="1">
    <location>
        <begin position="25"/>
        <end position="75"/>
    </location>
</feature>
<dbReference type="Proteomes" id="UP000572817">
    <property type="component" value="Unassembled WGS sequence"/>
</dbReference>
<dbReference type="InterPro" id="IPR011333">
    <property type="entry name" value="SKP1/BTB/POZ_sf"/>
</dbReference>
<dbReference type="SUPFAM" id="SSF54695">
    <property type="entry name" value="POZ domain"/>
    <property type="match status" value="1"/>
</dbReference>